<keyword evidence="7" id="KW-0274">FAD</keyword>
<evidence type="ECO:0000256" key="12">
    <source>
        <dbReference type="ARBA" id="ARBA00031158"/>
    </source>
</evidence>
<evidence type="ECO:0000256" key="1">
    <source>
        <dbReference type="ARBA" id="ARBA00001974"/>
    </source>
</evidence>
<evidence type="ECO:0000256" key="2">
    <source>
        <dbReference type="ARBA" id="ARBA00005102"/>
    </source>
</evidence>
<evidence type="ECO:0000256" key="15">
    <source>
        <dbReference type="ARBA" id="ARBA00048407"/>
    </source>
</evidence>
<protein>
    <recommendedName>
        <fullName evidence="5">L-lysine N6-monooxygenase MbtG</fullName>
        <ecNumber evidence="4">1.14.13.59</ecNumber>
    </recommendedName>
    <alternativeName>
        <fullName evidence="14">Lysine 6-N-hydroxylase</fullName>
    </alternativeName>
    <alternativeName>
        <fullName evidence="13">Lysine N6-hydroxylase</fullName>
    </alternativeName>
    <alternativeName>
        <fullName evidence="11">Lysine-N-oxygenase</fullName>
    </alternativeName>
    <alternativeName>
        <fullName evidence="12">Mycobactin synthase protein G</fullName>
    </alternativeName>
</protein>
<accession>A0A5J6Z813</accession>
<name>A0A5J6Z813_9CORY</name>
<keyword evidence="9 16" id="KW-0560">Oxidoreductase</keyword>
<evidence type="ECO:0000256" key="7">
    <source>
        <dbReference type="ARBA" id="ARBA00022827"/>
    </source>
</evidence>
<evidence type="ECO:0000256" key="9">
    <source>
        <dbReference type="ARBA" id="ARBA00023002"/>
    </source>
</evidence>
<comment type="catalytic activity">
    <reaction evidence="15">
        <text>L-lysine + NADPH + O2 = N(6)-hydroxy-L-lysine + NADP(+) + H2O</text>
        <dbReference type="Rhea" id="RHEA:23228"/>
        <dbReference type="ChEBI" id="CHEBI:15377"/>
        <dbReference type="ChEBI" id="CHEBI:15379"/>
        <dbReference type="ChEBI" id="CHEBI:32551"/>
        <dbReference type="ChEBI" id="CHEBI:57783"/>
        <dbReference type="ChEBI" id="CHEBI:57820"/>
        <dbReference type="ChEBI" id="CHEBI:58349"/>
        <dbReference type="EC" id="1.14.13.59"/>
    </reaction>
</comment>
<keyword evidence="17" id="KW-1185">Reference proteome</keyword>
<dbReference type="EC" id="1.14.13.59" evidence="4"/>
<dbReference type="InterPro" id="IPR036188">
    <property type="entry name" value="FAD/NAD-bd_sf"/>
</dbReference>
<sequence>MKPANSVTSTPTVDVLAIGAGPFNLGFAALAQPLVDDEELSLLVVDQRDGFCWHPGMMLDNATIQVPFMADLVTLADPTSPYSFLNYCKQRGTIHRFFIKEDFYPLRREYSNYCQWVSEQLSTIVWGQRVESVDRTPEGLYAVTLRNGDSVEVVHARHILSGIGTQPFVPDALSPGLDATGTLHSAEYLHRKQELLEADSVTIIGSGQSAAEIYLDLLEPLTTSGRRLDWITRSPRFFPMEYTKLTLEMTSPDYANYFRALPSDVRDRSQRDQRNLYKGISGDTINEIYDLLYRLSLDRTIDTTLRAGCSVEWAPDSEPTDGSHGRHRLAVTHTESGVRGVHATDAVIFATGYRAPTIAPFLQNIAEHINTDDAGRYAVTENFAIDDGETIFVNNADEHVHSLIAPDLGMGPWRNSIILRTILGREVYAVERPFAFQSFGGEGLC</sequence>
<evidence type="ECO:0000256" key="6">
    <source>
        <dbReference type="ARBA" id="ARBA00022630"/>
    </source>
</evidence>
<comment type="similarity">
    <text evidence="3">Belongs to the lysine N(6)-hydroxylase/L-ornithine N(5)-oxygenase family.</text>
</comment>
<comment type="pathway">
    <text evidence="2">Siderophore biosynthesis; mycobactin biosynthesis.</text>
</comment>
<dbReference type="PANTHER" id="PTHR42802">
    <property type="entry name" value="MONOOXYGENASE"/>
    <property type="match status" value="1"/>
</dbReference>
<evidence type="ECO:0000256" key="10">
    <source>
        <dbReference type="ARBA" id="ARBA00023033"/>
    </source>
</evidence>
<dbReference type="GO" id="GO:0047091">
    <property type="term" value="F:L-lysine 6-monooxygenase (NADPH) activity"/>
    <property type="evidence" value="ECO:0007669"/>
    <property type="project" value="UniProtKB-EC"/>
</dbReference>
<evidence type="ECO:0000256" key="5">
    <source>
        <dbReference type="ARBA" id="ARBA00016406"/>
    </source>
</evidence>
<evidence type="ECO:0000256" key="4">
    <source>
        <dbReference type="ARBA" id="ARBA00013076"/>
    </source>
</evidence>
<evidence type="ECO:0000256" key="11">
    <source>
        <dbReference type="ARBA" id="ARBA00029939"/>
    </source>
</evidence>
<dbReference type="KEGG" id="cuo:CUROG_08790"/>
<reference evidence="17" key="1">
    <citation type="submission" date="2019-10" db="EMBL/GenBank/DDBJ databases">
        <title>Complete genome sequence of Corynebacterium urogenitalis DSM 108747, isolated from the genital tract of a cow.</title>
        <authorList>
            <person name="Ruckert C."/>
            <person name="Ballas P."/>
            <person name="Wagener K."/>
            <person name="Drillich M."/>
            <person name="Kaempfer P."/>
            <person name="Busse H.-J."/>
            <person name="Ehling-Schulz M."/>
        </authorList>
    </citation>
    <scope>NUCLEOTIDE SEQUENCE [LARGE SCALE GENOMIC DNA]</scope>
    <source>
        <strain evidence="17">LMM 1652</strain>
    </source>
</reference>
<dbReference type="EMBL" id="CP045032">
    <property type="protein sequence ID" value="QFQ03106.1"/>
    <property type="molecule type" value="Genomic_DNA"/>
</dbReference>
<dbReference type="PANTHER" id="PTHR42802:SF1">
    <property type="entry name" value="L-ORNITHINE N(5)-MONOOXYGENASE"/>
    <property type="match status" value="1"/>
</dbReference>
<dbReference type="Gene3D" id="3.50.50.60">
    <property type="entry name" value="FAD/NAD(P)-binding domain"/>
    <property type="match status" value="1"/>
</dbReference>
<dbReference type="RefSeq" id="WP_151903389.1">
    <property type="nucleotide sequence ID" value="NZ_CP045032.1"/>
</dbReference>
<keyword evidence="8" id="KW-0521">NADP</keyword>
<dbReference type="OrthoDB" id="7527071at2"/>
<dbReference type="SUPFAM" id="SSF51905">
    <property type="entry name" value="FAD/NAD(P)-binding domain"/>
    <property type="match status" value="1"/>
</dbReference>
<evidence type="ECO:0000256" key="14">
    <source>
        <dbReference type="ARBA" id="ARBA00032738"/>
    </source>
</evidence>
<organism evidence="16 17">
    <name type="scientific">Corynebacterium urogenitale</name>
    <dbReference type="NCBI Taxonomy" id="2487892"/>
    <lineage>
        <taxon>Bacteria</taxon>
        <taxon>Bacillati</taxon>
        <taxon>Actinomycetota</taxon>
        <taxon>Actinomycetes</taxon>
        <taxon>Mycobacteriales</taxon>
        <taxon>Corynebacteriaceae</taxon>
        <taxon>Corynebacterium</taxon>
    </lineage>
</organism>
<evidence type="ECO:0000313" key="16">
    <source>
        <dbReference type="EMBL" id="QFQ03106.1"/>
    </source>
</evidence>
<dbReference type="Pfam" id="PF13434">
    <property type="entry name" value="Lys_Orn_oxgnase"/>
    <property type="match status" value="1"/>
</dbReference>
<dbReference type="InterPro" id="IPR025700">
    <property type="entry name" value="Lys/Orn_oxygenase"/>
</dbReference>
<gene>
    <name evidence="16" type="primary">iucD</name>
    <name evidence="16" type="ORF">CUROG_08790</name>
</gene>
<proteinExistence type="inferred from homology"/>
<evidence type="ECO:0000256" key="13">
    <source>
        <dbReference type="ARBA" id="ARBA00032493"/>
    </source>
</evidence>
<dbReference type="AlphaFoldDB" id="A0A5J6Z813"/>
<keyword evidence="6" id="KW-0285">Flavoprotein</keyword>
<dbReference type="Proteomes" id="UP000326711">
    <property type="component" value="Chromosome"/>
</dbReference>
<evidence type="ECO:0000256" key="8">
    <source>
        <dbReference type="ARBA" id="ARBA00022857"/>
    </source>
</evidence>
<comment type="cofactor">
    <cofactor evidence="1">
        <name>FAD</name>
        <dbReference type="ChEBI" id="CHEBI:57692"/>
    </cofactor>
</comment>
<evidence type="ECO:0000313" key="17">
    <source>
        <dbReference type="Proteomes" id="UP000326711"/>
    </source>
</evidence>
<evidence type="ECO:0000256" key="3">
    <source>
        <dbReference type="ARBA" id="ARBA00007588"/>
    </source>
</evidence>
<keyword evidence="10 16" id="KW-0503">Monooxygenase</keyword>